<feature type="domain" description="Endonuclease/exonuclease/phosphatase" evidence="1">
    <location>
        <begin position="64"/>
        <end position="268"/>
    </location>
</feature>
<comment type="caution">
    <text evidence="2">The sequence shown here is derived from an EMBL/GenBank/DDBJ whole genome shotgun (WGS) entry which is preliminary data.</text>
</comment>
<organism evidence="2 3">
    <name type="scientific">Daphnia galeata</name>
    <dbReference type="NCBI Taxonomy" id="27404"/>
    <lineage>
        <taxon>Eukaryota</taxon>
        <taxon>Metazoa</taxon>
        <taxon>Ecdysozoa</taxon>
        <taxon>Arthropoda</taxon>
        <taxon>Crustacea</taxon>
        <taxon>Branchiopoda</taxon>
        <taxon>Diplostraca</taxon>
        <taxon>Cladocera</taxon>
        <taxon>Anomopoda</taxon>
        <taxon>Daphniidae</taxon>
        <taxon>Daphnia</taxon>
    </lineage>
</organism>
<dbReference type="GO" id="GO:0003824">
    <property type="term" value="F:catalytic activity"/>
    <property type="evidence" value="ECO:0007669"/>
    <property type="project" value="InterPro"/>
</dbReference>
<reference evidence="2" key="1">
    <citation type="submission" date="2021-11" db="EMBL/GenBank/DDBJ databases">
        <authorList>
            <person name="Schell T."/>
        </authorList>
    </citation>
    <scope>NUCLEOTIDE SEQUENCE</scope>
    <source>
        <strain evidence="2">M5</strain>
    </source>
</reference>
<dbReference type="Proteomes" id="UP000789390">
    <property type="component" value="Unassembled WGS sequence"/>
</dbReference>
<dbReference type="Gene3D" id="3.60.10.10">
    <property type="entry name" value="Endonuclease/exonuclease/phosphatase"/>
    <property type="match status" value="1"/>
</dbReference>
<proteinExistence type="predicted"/>
<name>A0A8J2RDJ1_9CRUS</name>
<sequence length="287" mass="32731">MSIVYSRSEILACRPRQCPKLSLSNHYYYRLRLSGLMVRFRTSRLRKCKRRVGTRFCLINTGSVVNKLETFTTIFSDHSPDVVALTETWLTHDNGDQILSTMVPSGFSFIQVPRPSSRRGGGVGVVFKSTIAATLVADSQAYDSFEYMDVRLKFGNRTLRLLVVYRPPRCSESDFLRDFSCVLEILSVTRDDVLIVGDFNLHVDDEHNQYGRLFMSLIDSCGLQQHVVGPTHERSATHKRHTLDLVMSRQRNHLVSKVRVGPRVISDHHLWYVSLIFILLGGPPRSS</sequence>
<dbReference type="InterPro" id="IPR036691">
    <property type="entry name" value="Endo/exonu/phosph_ase_sf"/>
</dbReference>
<dbReference type="OrthoDB" id="416454at2759"/>
<gene>
    <name evidence="2" type="ORF">DGAL_LOCUS3017</name>
</gene>
<dbReference type="SUPFAM" id="SSF56219">
    <property type="entry name" value="DNase I-like"/>
    <property type="match status" value="1"/>
</dbReference>
<dbReference type="AlphaFoldDB" id="A0A8J2RDJ1"/>
<dbReference type="InterPro" id="IPR005135">
    <property type="entry name" value="Endo/exonuclease/phosphatase"/>
</dbReference>
<keyword evidence="3" id="KW-1185">Reference proteome</keyword>
<dbReference type="PANTHER" id="PTHR46670:SF3">
    <property type="entry name" value="ENDONUCLEASE_EXONUCLEASE_PHOSPHATASE DOMAIN-CONTAINING PROTEIN"/>
    <property type="match status" value="1"/>
</dbReference>
<evidence type="ECO:0000313" key="2">
    <source>
        <dbReference type="EMBL" id="CAH0100729.1"/>
    </source>
</evidence>
<protein>
    <recommendedName>
        <fullName evidence="1">Endonuclease/exonuclease/phosphatase domain-containing protein</fullName>
    </recommendedName>
</protein>
<evidence type="ECO:0000313" key="3">
    <source>
        <dbReference type="Proteomes" id="UP000789390"/>
    </source>
</evidence>
<dbReference type="EMBL" id="CAKKLH010000044">
    <property type="protein sequence ID" value="CAH0100729.1"/>
    <property type="molecule type" value="Genomic_DNA"/>
</dbReference>
<accession>A0A8J2RDJ1</accession>
<dbReference type="Pfam" id="PF03372">
    <property type="entry name" value="Exo_endo_phos"/>
    <property type="match status" value="1"/>
</dbReference>
<dbReference type="PANTHER" id="PTHR46670">
    <property type="entry name" value="ENDO/EXONUCLEASE/PHOSPHATASE DOMAIN-CONTAINING PROTEIN"/>
    <property type="match status" value="1"/>
</dbReference>
<evidence type="ECO:0000259" key="1">
    <source>
        <dbReference type="Pfam" id="PF03372"/>
    </source>
</evidence>